<accession>A0A251XRU3</accession>
<sequence length="90" mass="9006">MSGARGRTALLVVAALAVVGGAAALVRSSMQPVTLYSFGYEPTVGDTFSTPGVHVLATGTLAAAVVLAAGLVLLAFWAGLRLGRRRGGGH</sequence>
<comment type="caution">
    <text evidence="2">The sequence shown here is derived from an EMBL/GenBank/DDBJ whole genome shotgun (WGS) entry which is preliminary data.</text>
</comment>
<dbReference type="AlphaFoldDB" id="A0A251XRU3"/>
<gene>
    <name evidence="2" type="ORF">CMsap09_03410</name>
</gene>
<name>A0A251XRU3_9MICO</name>
<evidence type="ECO:0000313" key="2">
    <source>
        <dbReference type="EMBL" id="OUE07973.1"/>
    </source>
</evidence>
<protein>
    <submittedName>
        <fullName evidence="2">Uncharacterized protein</fullName>
    </submittedName>
</protein>
<keyword evidence="1" id="KW-1133">Transmembrane helix</keyword>
<evidence type="ECO:0000313" key="3">
    <source>
        <dbReference type="Proteomes" id="UP000195106"/>
    </source>
</evidence>
<keyword evidence="1" id="KW-0812">Transmembrane</keyword>
<feature type="transmembrane region" description="Helical" evidence="1">
    <location>
        <begin position="52"/>
        <end position="77"/>
    </location>
</feature>
<dbReference type="EMBL" id="MDHJ01000001">
    <property type="protein sequence ID" value="OUE07973.1"/>
    <property type="molecule type" value="Genomic_DNA"/>
</dbReference>
<evidence type="ECO:0000256" key="1">
    <source>
        <dbReference type="SAM" id="Phobius"/>
    </source>
</evidence>
<reference evidence="2 3" key="1">
    <citation type="submission" date="2016-08" db="EMBL/GenBank/DDBJ databases">
        <title>Genome sequence of Clavibacter michiganensis spp. strain CASJ009.</title>
        <authorList>
            <person name="Thapa S.P."/>
            <person name="Coaker G."/>
        </authorList>
    </citation>
    <scope>NUCLEOTIDE SEQUENCE [LARGE SCALE GENOMIC DNA]</scope>
    <source>
        <strain evidence="2">CASJ009</strain>
    </source>
</reference>
<organism evidence="2 3">
    <name type="scientific">Clavibacter michiganensis</name>
    <dbReference type="NCBI Taxonomy" id="28447"/>
    <lineage>
        <taxon>Bacteria</taxon>
        <taxon>Bacillati</taxon>
        <taxon>Actinomycetota</taxon>
        <taxon>Actinomycetes</taxon>
        <taxon>Micrococcales</taxon>
        <taxon>Microbacteriaceae</taxon>
        <taxon>Clavibacter</taxon>
    </lineage>
</organism>
<proteinExistence type="predicted"/>
<keyword evidence="1" id="KW-0472">Membrane</keyword>
<dbReference type="Proteomes" id="UP000195106">
    <property type="component" value="Unassembled WGS sequence"/>
</dbReference>